<dbReference type="GO" id="GO:0003677">
    <property type="term" value="F:DNA binding"/>
    <property type="evidence" value="ECO:0007669"/>
    <property type="project" value="InterPro"/>
</dbReference>
<dbReference type="Pfam" id="PF04937">
    <property type="entry name" value="DUF659"/>
    <property type="match status" value="1"/>
</dbReference>
<evidence type="ECO:0000256" key="4">
    <source>
        <dbReference type="PROSITE-ProRule" id="PRU00027"/>
    </source>
</evidence>
<evidence type="ECO:0000313" key="7">
    <source>
        <dbReference type="EMBL" id="KAA0062939.1"/>
    </source>
</evidence>
<sequence length="1042" mass="118908">MANESSKKDLAWKYGRLQNDQDINTFVCGFCSKVTKGGVYRLKQHLVGGYRNATACRKCPDHVKEEIKDYMSKKKEIKEQRNLIVDIDVQDYGIEDEDEGSISVNNRATSSGSSLKKPRQKGPMDAFFTPNLEIVVQNRKNDKEKQTSLNAAYKKEMREHTIQRIARWFYDAGVPLNACTYDSFASMIESIGQFGPGLKPPTYHELRVPCLKKELEATNELMSSHKAEWAKVGCTVMADGWTDKTNRTLINFLVNSPKGTMFIESIDASSYVKDGKKMFELLDNFVECIGEANVVQVVIDSASANVMAGRLLEAKRPQLIWSPCAAHCLDLMLEDIYKISNIRKALKRGMEISNFIYNNLRKMFTSDEWKDSKWSNEQQGRRVVQTILLASFWTTIVFALKVSGPLVRVLRLVDGGKKPPMGYIYEAMDRAKEAIAKSFNNNEKKYNDIFTIIDRRWELQLHRSLHAAGYYLNPSFYYSNPSIQEDDEIVNGLYSCITKMVASLDVQDKILAELSNYKRAETLFGQPLAIRQRDKISPVLLDVNVSGVCLSRLAFLSFTCELFIKYNRALKRRYNLRDIVDPISLRDIDDSNEWLIGRLDDDSEEEDELVFDDDTLTWGDVSRAAGAKKPTFYSKARASGATNVSCESSAQSKAHEQGAPPGFTQHQLEMFRQQIAAIEAILRAQSNTRLTSPVYFENPVRLEEDCTSAMSSLTTSTIDFAAFSWHSKEQLLKLHGHLPRGRNVLPTTNRTQGELMCITYVHNHGPNQTKFTPWAQACVFVGYPLHQRGYKCFHPSSRKYFVSIDVTFLEDRDFFLRNLRKEAGSSAVQLDLVHDYEPLRDQGMTDSINSHINDKFETNSTNTHIDSKVGENEGFENNGSKTDVPKDMVEKENVDEVITDREDRVDENEGKTTVMEEMRASEKNRTLDLCTLPKGHKTVGCKWVFALKYRADDTLDTHKVRFEAEFYNQVCKLRKSLYGLKQSRRAWFDKFTTFVKSLGDDIVEIIQLKKEMGNQFEIKDGNLKYLLGMEVARSREGIFVSQ</sequence>
<dbReference type="AlphaFoldDB" id="A0A5A7VBF9"/>
<dbReference type="GO" id="GO:0008270">
    <property type="term" value="F:zinc ion binding"/>
    <property type="evidence" value="ECO:0007669"/>
    <property type="project" value="UniProtKB-KW"/>
</dbReference>
<evidence type="ECO:0000313" key="8">
    <source>
        <dbReference type="Proteomes" id="UP000321393"/>
    </source>
</evidence>
<dbReference type="PANTHER" id="PTHR32166">
    <property type="entry name" value="OSJNBA0013A04.12 PROTEIN"/>
    <property type="match status" value="1"/>
</dbReference>
<reference evidence="7 8" key="1">
    <citation type="submission" date="2019-08" db="EMBL/GenBank/DDBJ databases">
        <title>Draft genome sequences of two oriental melons (Cucumis melo L. var makuwa).</title>
        <authorList>
            <person name="Kwon S.-Y."/>
        </authorList>
    </citation>
    <scope>NUCLEOTIDE SEQUENCE [LARGE SCALE GENOMIC DNA]</scope>
    <source>
        <strain evidence="8">cv. SW 3</strain>
        <tissue evidence="7">Leaf</tissue>
    </source>
</reference>
<organism evidence="7 8">
    <name type="scientific">Cucumis melo var. makuwa</name>
    <name type="common">Oriental melon</name>
    <dbReference type="NCBI Taxonomy" id="1194695"/>
    <lineage>
        <taxon>Eukaryota</taxon>
        <taxon>Viridiplantae</taxon>
        <taxon>Streptophyta</taxon>
        <taxon>Embryophyta</taxon>
        <taxon>Tracheophyta</taxon>
        <taxon>Spermatophyta</taxon>
        <taxon>Magnoliopsida</taxon>
        <taxon>eudicotyledons</taxon>
        <taxon>Gunneridae</taxon>
        <taxon>Pentapetalae</taxon>
        <taxon>rosids</taxon>
        <taxon>fabids</taxon>
        <taxon>Cucurbitales</taxon>
        <taxon>Cucurbitaceae</taxon>
        <taxon>Benincaseae</taxon>
        <taxon>Cucumis</taxon>
    </lineage>
</organism>
<feature type="domain" description="BED-type" evidence="6">
    <location>
        <begin position="6"/>
        <end position="66"/>
    </location>
</feature>
<dbReference type="PANTHER" id="PTHR32166:SF74">
    <property type="entry name" value="OS05G0256350 PROTEIN"/>
    <property type="match status" value="1"/>
</dbReference>
<dbReference type="InterPro" id="IPR057670">
    <property type="entry name" value="SH3_retrovirus"/>
</dbReference>
<evidence type="ECO:0000256" key="2">
    <source>
        <dbReference type="ARBA" id="ARBA00022771"/>
    </source>
</evidence>
<dbReference type="InterPro" id="IPR007021">
    <property type="entry name" value="DUF659"/>
</dbReference>
<protein>
    <recommendedName>
        <fullName evidence="6">BED-type domain-containing protein</fullName>
    </recommendedName>
</protein>
<evidence type="ECO:0000259" key="6">
    <source>
        <dbReference type="PROSITE" id="PS50808"/>
    </source>
</evidence>
<feature type="compositionally biased region" description="Polar residues" evidence="5">
    <location>
        <begin position="102"/>
        <end position="114"/>
    </location>
</feature>
<dbReference type="InterPro" id="IPR012337">
    <property type="entry name" value="RNaseH-like_sf"/>
</dbReference>
<comment type="caution">
    <text evidence="7">The sequence shown here is derived from an EMBL/GenBank/DDBJ whole genome shotgun (WGS) entry which is preliminary data.</text>
</comment>
<dbReference type="Proteomes" id="UP000321393">
    <property type="component" value="Unassembled WGS sequence"/>
</dbReference>
<keyword evidence="1" id="KW-0479">Metal-binding</keyword>
<dbReference type="EMBL" id="SSTE01003650">
    <property type="protein sequence ID" value="KAA0062939.1"/>
    <property type="molecule type" value="Genomic_DNA"/>
</dbReference>
<feature type="region of interest" description="Disordered" evidence="5">
    <location>
        <begin position="100"/>
        <end position="122"/>
    </location>
</feature>
<proteinExistence type="predicted"/>
<gene>
    <name evidence="7" type="ORF">E6C27_scaffold468G00330</name>
</gene>
<keyword evidence="3" id="KW-0862">Zinc</keyword>
<dbReference type="OrthoDB" id="2013475at2759"/>
<dbReference type="SUPFAM" id="SSF53098">
    <property type="entry name" value="Ribonuclease H-like"/>
    <property type="match status" value="1"/>
</dbReference>
<name>A0A5A7VBF9_CUCMM</name>
<evidence type="ECO:0000256" key="1">
    <source>
        <dbReference type="ARBA" id="ARBA00022723"/>
    </source>
</evidence>
<dbReference type="InterPro" id="IPR003656">
    <property type="entry name" value="Znf_BED"/>
</dbReference>
<dbReference type="PROSITE" id="PS50808">
    <property type="entry name" value="ZF_BED"/>
    <property type="match status" value="1"/>
</dbReference>
<evidence type="ECO:0000256" key="5">
    <source>
        <dbReference type="SAM" id="MobiDB-lite"/>
    </source>
</evidence>
<dbReference type="Pfam" id="PF25597">
    <property type="entry name" value="SH3_retrovirus"/>
    <property type="match status" value="1"/>
</dbReference>
<keyword evidence="2 4" id="KW-0863">Zinc-finger</keyword>
<evidence type="ECO:0000256" key="3">
    <source>
        <dbReference type="ARBA" id="ARBA00022833"/>
    </source>
</evidence>
<accession>A0A5A7VBF9</accession>